<dbReference type="Proteomes" id="UP000070405">
    <property type="component" value="Unassembled WGS sequence"/>
</dbReference>
<evidence type="ECO:0000313" key="1">
    <source>
        <dbReference type="EMBL" id="KXB03288.1"/>
    </source>
</evidence>
<evidence type="ECO:0000313" key="2">
    <source>
        <dbReference type="Proteomes" id="UP000070405"/>
    </source>
</evidence>
<comment type="caution">
    <text evidence="1">The sequence shown here is derived from an EMBL/GenBank/DDBJ whole genome shotgun (WGS) entry which is preliminary data.</text>
</comment>
<reference evidence="1 2" key="1">
    <citation type="journal article" date="2016" name="Sci. Rep.">
        <title>Metabolic traits of an uncultured archaeal lineage -MSBL1- from brine pools of the Red Sea.</title>
        <authorList>
            <person name="Mwirichia R."/>
            <person name="Alam I."/>
            <person name="Rashid M."/>
            <person name="Vinu M."/>
            <person name="Ba-Alawi W."/>
            <person name="Anthony Kamau A."/>
            <person name="Kamanda Ngugi D."/>
            <person name="Goker M."/>
            <person name="Klenk H.P."/>
            <person name="Bajic V."/>
            <person name="Stingl U."/>
        </authorList>
    </citation>
    <scope>NUCLEOTIDE SEQUENCE [LARGE SCALE GENOMIC DNA]</scope>
    <source>
        <strain evidence="1">SCGC-AAA261G05</strain>
    </source>
</reference>
<accession>A0A133V9Z3</accession>
<sequence length="77" mass="8324">MNAGKTRLDAGISLDRLPQLESPLGTLSSSKKAGQSPLAIVAERPDVARQEDFLFLGGYSTPVNPATSKRRLEEIRT</sequence>
<name>A0A133V9Z3_9EURY</name>
<gene>
    <name evidence="1" type="ORF">AKJ47_02530</name>
</gene>
<organism evidence="1 2">
    <name type="scientific">candidate division MSBL1 archaeon SCGC-AAA261G05</name>
    <dbReference type="NCBI Taxonomy" id="1698276"/>
    <lineage>
        <taxon>Archaea</taxon>
        <taxon>Methanobacteriati</taxon>
        <taxon>Methanobacteriota</taxon>
        <taxon>candidate division MSBL1</taxon>
    </lineage>
</organism>
<dbReference type="EMBL" id="LHYA01000032">
    <property type="protein sequence ID" value="KXB03288.1"/>
    <property type="molecule type" value="Genomic_DNA"/>
</dbReference>
<proteinExistence type="predicted"/>
<keyword evidence="2" id="KW-1185">Reference proteome</keyword>
<dbReference type="AlphaFoldDB" id="A0A133V9Z3"/>
<protein>
    <submittedName>
        <fullName evidence="1">Uncharacterized protein</fullName>
    </submittedName>
</protein>